<evidence type="ECO:0000259" key="2">
    <source>
        <dbReference type="Pfam" id="PF13952"/>
    </source>
</evidence>
<dbReference type="EMBL" id="JARPOI010000017">
    <property type="protein sequence ID" value="KAJ9140449.1"/>
    <property type="molecule type" value="Genomic_DNA"/>
</dbReference>
<evidence type="ECO:0000256" key="1">
    <source>
        <dbReference type="SAM" id="MobiDB-lite"/>
    </source>
</evidence>
<feature type="domain" description="DUF4216" evidence="2">
    <location>
        <begin position="28"/>
        <end position="102"/>
    </location>
</feature>
<dbReference type="PANTHER" id="PTHR48258">
    <property type="entry name" value="DUF4218 DOMAIN-CONTAINING PROTEIN-RELATED"/>
    <property type="match status" value="1"/>
</dbReference>
<gene>
    <name evidence="3" type="ORF">P3X46_031097</name>
</gene>
<feature type="region of interest" description="Disordered" evidence="1">
    <location>
        <begin position="175"/>
        <end position="198"/>
    </location>
</feature>
<proteinExistence type="predicted"/>
<keyword evidence="4" id="KW-1185">Reference proteome</keyword>
<evidence type="ECO:0000313" key="4">
    <source>
        <dbReference type="Proteomes" id="UP001174677"/>
    </source>
</evidence>
<sequence length="198" mass="22893">MNSGVCIRGSTYGDNFNDYYGILKEVVQIKYPALPIKRTILFKCEWFDLTPDVGVKVHKQYNIVDINLRKRLNKYEPFILASQAEQVVYLPYPSLRRDKADWYALCKVKPRSIIIMPKTNLTEQMSDQAFQDEAVEVFQIDTQVEGEQIGPLNDPSGEPLELIAAEEEELLDETNLDFTTESDEEDEKDLHEYDDDSE</sequence>
<organism evidence="3 4">
    <name type="scientific">Hevea brasiliensis</name>
    <name type="common">Para rubber tree</name>
    <name type="synonym">Siphonia brasiliensis</name>
    <dbReference type="NCBI Taxonomy" id="3981"/>
    <lineage>
        <taxon>Eukaryota</taxon>
        <taxon>Viridiplantae</taxon>
        <taxon>Streptophyta</taxon>
        <taxon>Embryophyta</taxon>
        <taxon>Tracheophyta</taxon>
        <taxon>Spermatophyta</taxon>
        <taxon>Magnoliopsida</taxon>
        <taxon>eudicotyledons</taxon>
        <taxon>Gunneridae</taxon>
        <taxon>Pentapetalae</taxon>
        <taxon>rosids</taxon>
        <taxon>fabids</taxon>
        <taxon>Malpighiales</taxon>
        <taxon>Euphorbiaceae</taxon>
        <taxon>Crotonoideae</taxon>
        <taxon>Micrandreae</taxon>
        <taxon>Hevea</taxon>
    </lineage>
</organism>
<dbReference type="InterPro" id="IPR025312">
    <property type="entry name" value="DUF4216"/>
</dbReference>
<dbReference type="PANTHER" id="PTHR48258:SF4">
    <property type="entry name" value="DUF4216 DOMAIN-CONTAINING PROTEIN"/>
    <property type="match status" value="1"/>
</dbReference>
<protein>
    <recommendedName>
        <fullName evidence="2">DUF4216 domain-containing protein</fullName>
    </recommendedName>
</protein>
<comment type="caution">
    <text evidence="3">The sequence shown here is derived from an EMBL/GenBank/DDBJ whole genome shotgun (WGS) entry which is preliminary data.</text>
</comment>
<dbReference type="Pfam" id="PF13952">
    <property type="entry name" value="DUF4216"/>
    <property type="match status" value="1"/>
</dbReference>
<dbReference type="Proteomes" id="UP001174677">
    <property type="component" value="Chromosome 17"/>
</dbReference>
<reference evidence="3" key="1">
    <citation type="journal article" date="2023" name="Plant Biotechnol. J.">
        <title>Chromosome-level wild Hevea brasiliensis genome provides new tools for genomic-assisted breeding and valuable loci to elevate rubber yield.</title>
        <authorList>
            <person name="Cheng H."/>
            <person name="Song X."/>
            <person name="Hu Y."/>
            <person name="Wu T."/>
            <person name="Yang Q."/>
            <person name="An Z."/>
            <person name="Feng S."/>
            <person name="Deng Z."/>
            <person name="Wu W."/>
            <person name="Zeng X."/>
            <person name="Tu M."/>
            <person name="Wang X."/>
            <person name="Huang H."/>
        </authorList>
    </citation>
    <scope>NUCLEOTIDE SEQUENCE</scope>
    <source>
        <strain evidence="3">MT/VB/25A 57/8</strain>
    </source>
</reference>
<evidence type="ECO:0000313" key="3">
    <source>
        <dbReference type="EMBL" id="KAJ9140449.1"/>
    </source>
</evidence>
<name>A0ABQ9KKX4_HEVBR</name>
<accession>A0ABQ9KKX4</accession>